<dbReference type="Gene3D" id="2.60.120.10">
    <property type="entry name" value="Jelly Rolls"/>
    <property type="match status" value="2"/>
</dbReference>
<dbReference type="SUPFAM" id="SSF51206">
    <property type="entry name" value="cAMP-binding domain-like"/>
    <property type="match status" value="2"/>
</dbReference>
<dbReference type="InterPro" id="IPR018488">
    <property type="entry name" value="cNMP-bd_CS"/>
</dbReference>
<dbReference type="InterPro" id="IPR014710">
    <property type="entry name" value="RmlC-like_jellyroll"/>
</dbReference>
<evidence type="ECO:0000313" key="4">
    <source>
        <dbReference type="EnsemblMetazoa" id="CapteP222490"/>
    </source>
</evidence>
<proteinExistence type="predicted"/>
<organism evidence="3">
    <name type="scientific">Capitella teleta</name>
    <name type="common">Polychaete worm</name>
    <dbReference type="NCBI Taxonomy" id="283909"/>
    <lineage>
        <taxon>Eukaryota</taxon>
        <taxon>Metazoa</taxon>
        <taxon>Spiralia</taxon>
        <taxon>Lophotrochozoa</taxon>
        <taxon>Annelida</taxon>
        <taxon>Polychaeta</taxon>
        <taxon>Sedentaria</taxon>
        <taxon>Scolecida</taxon>
        <taxon>Capitellidae</taxon>
        <taxon>Capitella</taxon>
    </lineage>
</organism>
<dbReference type="EMBL" id="AMQN01011176">
    <property type="status" value="NOT_ANNOTATED_CDS"/>
    <property type="molecule type" value="Genomic_DNA"/>
</dbReference>
<feature type="region of interest" description="Disordered" evidence="1">
    <location>
        <begin position="97"/>
        <end position="131"/>
    </location>
</feature>
<feature type="domain" description="Cyclic nucleotide-binding" evidence="2">
    <location>
        <begin position="39"/>
        <end position="214"/>
    </location>
</feature>
<accession>R7TZA6</accession>
<dbReference type="EnsemblMetazoa" id="CapteT222490">
    <property type="protein sequence ID" value="CapteP222490"/>
    <property type="gene ID" value="CapteG222490"/>
</dbReference>
<dbReference type="STRING" id="283909.R7TZA6"/>
<dbReference type="PROSITE" id="PS50042">
    <property type="entry name" value="CNMP_BINDING_3"/>
    <property type="match status" value="1"/>
</dbReference>
<dbReference type="PANTHER" id="PTHR23011">
    <property type="entry name" value="CYCLIC NUCLEOTIDE-BINDING DOMAIN CONTAINING PROTEIN"/>
    <property type="match status" value="1"/>
</dbReference>
<name>R7TZA6_CAPTE</name>
<feature type="compositionally biased region" description="Polar residues" evidence="1">
    <location>
        <begin position="115"/>
        <end position="125"/>
    </location>
</feature>
<dbReference type="InterPro" id="IPR018490">
    <property type="entry name" value="cNMP-bd_dom_sf"/>
</dbReference>
<dbReference type="Proteomes" id="UP000014760">
    <property type="component" value="Unassembled WGS sequence"/>
</dbReference>
<dbReference type="EMBL" id="KB308736">
    <property type="protein sequence ID" value="ELT96736.1"/>
    <property type="molecule type" value="Genomic_DNA"/>
</dbReference>
<reference evidence="5" key="1">
    <citation type="submission" date="2012-12" db="EMBL/GenBank/DDBJ databases">
        <authorList>
            <person name="Hellsten U."/>
            <person name="Grimwood J."/>
            <person name="Chapman J.A."/>
            <person name="Shapiro H."/>
            <person name="Aerts A."/>
            <person name="Otillar R.P."/>
            <person name="Terry A.Y."/>
            <person name="Boore J.L."/>
            <person name="Simakov O."/>
            <person name="Marletaz F."/>
            <person name="Cho S.-J."/>
            <person name="Edsinger-Gonzales E."/>
            <person name="Havlak P."/>
            <person name="Kuo D.-H."/>
            <person name="Larsson T."/>
            <person name="Lv J."/>
            <person name="Arendt D."/>
            <person name="Savage R."/>
            <person name="Osoegawa K."/>
            <person name="de Jong P."/>
            <person name="Lindberg D.R."/>
            <person name="Seaver E.C."/>
            <person name="Weisblat D.A."/>
            <person name="Putnam N.H."/>
            <person name="Grigoriev I.V."/>
            <person name="Rokhsar D.S."/>
        </authorList>
    </citation>
    <scope>NUCLEOTIDE SEQUENCE</scope>
    <source>
        <strain evidence="5">I ESC-2004</strain>
    </source>
</reference>
<evidence type="ECO:0000313" key="5">
    <source>
        <dbReference type="Proteomes" id="UP000014760"/>
    </source>
</evidence>
<gene>
    <name evidence="3" type="ORF">CAPTEDRAFT_222490</name>
</gene>
<reference evidence="4" key="3">
    <citation type="submission" date="2015-06" db="UniProtKB">
        <authorList>
            <consortium name="EnsemblMetazoa"/>
        </authorList>
    </citation>
    <scope>IDENTIFICATION</scope>
</reference>
<dbReference type="InterPro" id="IPR000595">
    <property type="entry name" value="cNMP-bd_dom"/>
</dbReference>
<feature type="region of interest" description="Disordered" evidence="1">
    <location>
        <begin position="649"/>
        <end position="673"/>
    </location>
</feature>
<feature type="region of interest" description="Disordered" evidence="1">
    <location>
        <begin position="778"/>
        <end position="829"/>
    </location>
</feature>
<feature type="compositionally biased region" description="Low complexity" evidence="1">
    <location>
        <begin position="785"/>
        <end position="794"/>
    </location>
</feature>
<evidence type="ECO:0000313" key="3">
    <source>
        <dbReference type="EMBL" id="ELT96736.1"/>
    </source>
</evidence>
<evidence type="ECO:0000256" key="1">
    <source>
        <dbReference type="SAM" id="MobiDB-lite"/>
    </source>
</evidence>
<dbReference type="PRINTS" id="PR00103">
    <property type="entry name" value="CAMPKINASE"/>
</dbReference>
<dbReference type="CDD" id="cd00038">
    <property type="entry name" value="CAP_ED"/>
    <property type="match status" value="1"/>
</dbReference>
<keyword evidence="5" id="KW-1185">Reference proteome</keyword>
<reference evidence="3 5" key="2">
    <citation type="journal article" date="2013" name="Nature">
        <title>Insights into bilaterian evolution from three spiralian genomes.</title>
        <authorList>
            <person name="Simakov O."/>
            <person name="Marletaz F."/>
            <person name="Cho S.J."/>
            <person name="Edsinger-Gonzales E."/>
            <person name="Havlak P."/>
            <person name="Hellsten U."/>
            <person name="Kuo D.H."/>
            <person name="Larsson T."/>
            <person name="Lv J."/>
            <person name="Arendt D."/>
            <person name="Savage R."/>
            <person name="Osoegawa K."/>
            <person name="de Jong P."/>
            <person name="Grimwood J."/>
            <person name="Chapman J.A."/>
            <person name="Shapiro H."/>
            <person name="Aerts A."/>
            <person name="Otillar R.P."/>
            <person name="Terry A.Y."/>
            <person name="Boore J.L."/>
            <person name="Grigoriev I.V."/>
            <person name="Lindberg D.R."/>
            <person name="Seaver E.C."/>
            <person name="Weisblat D.A."/>
            <person name="Putnam N.H."/>
            <person name="Rokhsar D.S."/>
        </authorList>
    </citation>
    <scope>NUCLEOTIDE SEQUENCE</scope>
    <source>
        <strain evidence="3 5">I ESC-2004</strain>
    </source>
</reference>
<dbReference type="AlphaFoldDB" id="R7TZA6"/>
<evidence type="ECO:0000259" key="2">
    <source>
        <dbReference type="PROSITE" id="PS50042"/>
    </source>
</evidence>
<dbReference type="HOGENOM" id="CLU_350322_0_0_1"/>
<dbReference type="PANTHER" id="PTHR23011:SF28">
    <property type="entry name" value="CYCLIC NUCLEOTIDE-BINDING DOMAIN CONTAINING PROTEIN"/>
    <property type="match status" value="1"/>
</dbReference>
<dbReference type="PROSITE" id="PS00888">
    <property type="entry name" value="CNMP_BINDING_1"/>
    <property type="match status" value="1"/>
</dbReference>
<dbReference type="OMA" id="CFYIMLS"/>
<protein>
    <recommendedName>
        <fullName evidence="2">Cyclic nucleotide-binding domain-containing protein</fullName>
    </recommendedName>
</protein>
<dbReference type="OrthoDB" id="2021138at2759"/>
<sequence>MGVSNMLQRVLNLISRPPSDRGRTEIDVLLPWLRRRSKLMKKLEREVLITLMKNCQYTRASKDDVLIQQGDVGDCFYVMLTGRTSVYIDPLKSGEENALAQQQSKQPKEAKKGKTQLTKSTTDGEQTLHDIDEEDEPEVVRLLDRSQFGRFIMHFDAGQSFGEIALMTKESLRNASIVADEDADLLVIQRDLFNGTLKARQEEEYAERHAFIRSCRLFDNWTPKFKRLLEMSIRKESFMFDSLLVQQGEPVIGMHFIIRGQAKQIVDPSLHKQQYPKLFDGSNSILAKELGKAFEKKEKKLTGEKCSLNEQIRVRRREGYAAAERRLALKSTTVCFLDESEIIGALEVVLGLETYAHSVRCTSSTDVFILDLKNIDRLITKRNAHTLERLRKSVEAKLRVRLNRHSNLEVYSHLLQKAVDMQHKQPTSGETLTKKDGVDDAVSRKEAQFNQMLRLYMDNKSPLIQSNAPDGMYYMVKQIDKARRPPSNEIANKKNKGLSPEMRLQRAKKFASHRRQARSRRELEQMTIANEVEQFQLKDQDHAVNRYLTPTRHVNREYVHEEALHDQDHIFKLTDPGEAGDAGVYDEEGRSRDQMVLSPGELSRIGVRNAVFELAGLQSASKATRARIICAMIERRQQSNPDAIQRLMRPKSAPSRNAFAGGGSDSDSEVGDFDQPTGETALNDLEMKIRDFHTKNTKEGTRPRMQVASLRRFTIQNPDDVPVPGGTVFVKQRACAYPPGSRVDPAHHVHVRRFIVPRNAAEIAAQSMRAFERQAITALQDDAKSSSSSGRSSSPTNKRLPKKQRAQSAPSNRPWKPERPPKTKTVTWT</sequence>